<evidence type="ECO:0000313" key="2">
    <source>
        <dbReference type="EMBL" id="SFN69390.1"/>
    </source>
</evidence>
<dbReference type="AlphaFoldDB" id="A0A1I5B461"/>
<accession>A0A1I5B461</accession>
<evidence type="ECO:0000259" key="1">
    <source>
        <dbReference type="SMART" id="SM00382"/>
    </source>
</evidence>
<organism evidence="2 3">
    <name type="scientific">Nitrosospira briensis</name>
    <dbReference type="NCBI Taxonomy" id="35799"/>
    <lineage>
        <taxon>Bacteria</taxon>
        <taxon>Pseudomonadati</taxon>
        <taxon>Pseudomonadota</taxon>
        <taxon>Betaproteobacteria</taxon>
        <taxon>Nitrosomonadales</taxon>
        <taxon>Nitrosomonadaceae</taxon>
        <taxon>Nitrosospira</taxon>
    </lineage>
</organism>
<dbReference type="InterPro" id="IPR027417">
    <property type="entry name" value="P-loop_NTPase"/>
</dbReference>
<dbReference type="OrthoDB" id="8905164at2"/>
<dbReference type="EMBL" id="FOVJ01000002">
    <property type="protein sequence ID" value="SFN69390.1"/>
    <property type="molecule type" value="Genomic_DNA"/>
</dbReference>
<dbReference type="InterPro" id="IPR003593">
    <property type="entry name" value="AAA+_ATPase"/>
</dbReference>
<dbReference type="SUPFAM" id="SSF52540">
    <property type="entry name" value="P-loop containing nucleoside triphosphate hydrolases"/>
    <property type="match status" value="1"/>
</dbReference>
<dbReference type="Gene3D" id="3.40.50.300">
    <property type="entry name" value="P-loop containing nucleotide triphosphate hydrolases"/>
    <property type="match status" value="1"/>
</dbReference>
<proteinExistence type="predicted"/>
<evidence type="ECO:0000313" key="3">
    <source>
        <dbReference type="Proteomes" id="UP000183107"/>
    </source>
</evidence>
<name>A0A1I5B461_9PROT</name>
<feature type="domain" description="AAA+ ATPase" evidence="1">
    <location>
        <begin position="68"/>
        <end position="257"/>
    </location>
</feature>
<keyword evidence="3" id="KW-1185">Reference proteome</keyword>
<gene>
    <name evidence="2" type="ORF">SAMN05216386_1653</name>
</gene>
<dbReference type="SMART" id="SM00382">
    <property type="entry name" value="AAA"/>
    <property type="match status" value="1"/>
</dbReference>
<protein>
    <submittedName>
        <fullName evidence="2">AAA domain-containing protein</fullName>
    </submittedName>
</protein>
<sequence length="397" mass="41974">MANDKQGIERGAAALDKIIKGKFTREQQEHIDRGKGIHQAPKSRLKLTRASDIVRMVITWLWWGKIALGKITLIAGDPGLGKSTVTVSLAAHVSTGLPWPDGTPCPHGDVIFISAEDDAADTICPRMDAAGADSSRIHIVGGVESLNRSGDPETRLLSLRRDIEAVREAILALPECRLIIVDPISAYLDGSDSHNNAEVRALMAPLSELAASIGAALIFVTHLNKGTGGSALQRATGSMAFVAAARAAFLVAADKSDPARRLFIPLKNNLGPDGNGMAYRIEVVNGVSRVAWEKESISISADEALGRDDDAGGHETTLAGDAADWLSDVLSAGAVSSNDVKKHAKEAGYSWATIRRAQAALGVKPQRVGGAAGDGAWVWTLPDEHKNPQMTLKEAGD</sequence>
<dbReference type="Pfam" id="PF13481">
    <property type="entry name" value="AAA_25"/>
    <property type="match status" value="1"/>
</dbReference>
<dbReference type="Proteomes" id="UP000183107">
    <property type="component" value="Unassembled WGS sequence"/>
</dbReference>
<dbReference type="RefSeq" id="WP_074796440.1">
    <property type="nucleotide sequence ID" value="NZ_FOVJ01000002.1"/>
</dbReference>
<reference evidence="3" key="1">
    <citation type="submission" date="2016-10" db="EMBL/GenBank/DDBJ databases">
        <authorList>
            <person name="Varghese N."/>
        </authorList>
    </citation>
    <scope>NUCLEOTIDE SEQUENCE [LARGE SCALE GENOMIC DNA]</scope>
    <source>
        <strain evidence="3">Nsp8</strain>
    </source>
</reference>